<dbReference type="AlphaFoldDB" id="A0A0A8XZY5"/>
<evidence type="ECO:0000313" key="1">
    <source>
        <dbReference type="EMBL" id="JAD19451.1"/>
    </source>
</evidence>
<organism evidence="1">
    <name type="scientific">Arundo donax</name>
    <name type="common">Giant reed</name>
    <name type="synonym">Donax arundinaceus</name>
    <dbReference type="NCBI Taxonomy" id="35708"/>
    <lineage>
        <taxon>Eukaryota</taxon>
        <taxon>Viridiplantae</taxon>
        <taxon>Streptophyta</taxon>
        <taxon>Embryophyta</taxon>
        <taxon>Tracheophyta</taxon>
        <taxon>Spermatophyta</taxon>
        <taxon>Magnoliopsida</taxon>
        <taxon>Liliopsida</taxon>
        <taxon>Poales</taxon>
        <taxon>Poaceae</taxon>
        <taxon>PACMAD clade</taxon>
        <taxon>Arundinoideae</taxon>
        <taxon>Arundineae</taxon>
        <taxon>Arundo</taxon>
    </lineage>
</organism>
<reference evidence="1" key="2">
    <citation type="journal article" date="2015" name="Data Brief">
        <title>Shoot transcriptome of the giant reed, Arundo donax.</title>
        <authorList>
            <person name="Barrero R.A."/>
            <person name="Guerrero F.D."/>
            <person name="Moolhuijzen P."/>
            <person name="Goolsby J.A."/>
            <person name="Tidwell J."/>
            <person name="Bellgard S.E."/>
            <person name="Bellgard M.I."/>
        </authorList>
    </citation>
    <scope>NUCLEOTIDE SEQUENCE</scope>
    <source>
        <tissue evidence="1">Shoot tissue taken approximately 20 cm above the soil surface</tissue>
    </source>
</reference>
<proteinExistence type="predicted"/>
<accession>A0A0A8XZY5</accession>
<protein>
    <submittedName>
        <fullName evidence="1">Uncharacterized protein</fullName>
    </submittedName>
</protein>
<sequence>MLFPSLRLVCSTSLKGFDAFSGQRGNILNIYWLLVAFVCKTLCPLTWQAYILQSSTLESSHSRFGGVRIILSLWLVNK</sequence>
<reference evidence="1" key="1">
    <citation type="submission" date="2014-09" db="EMBL/GenBank/DDBJ databases">
        <authorList>
            <person name="Magalhaes I.L.F."/>
            <person name="Oliveira U."/>
            <person name="Santos F.R."/>
            <person name="Vidigal T.H.D.A."/>
            <person name="Brescovit A.D."/>
            <person name="Santos A.J."/>
        </authorList>
    </citation>
    <scope>NUCLEOTIDE SEQUENCE</scope>
    <source>
        <tissue evidence="1">Shoot tissue taken approximately 20 cm above the soil surface</tissue>
    </source>
</reference>
<name>A0A0A8XZY5_ARUDO</name>
<dbReference type="EMBL" id="GBRH01278444">
    <property type="protein sequence ID" value="JAD19451.1"/>
    <property type="molecule type" value="Transcribed_RNA"/>
</dbReference>